<dbReference type="Proteomes" id="UP000058114">
    <property type="component" value="Chromosome"/>
</dbReference>
<proteinExistence type="predicted"/>
<evidence type="ECO:0000256" key="2">
    <source>
        <dbReference type="ARBA" id="ARBA00023125"/>
    </source>
</evidence>
<reference evidence="5 6" key="2">
    <citation type="journal article" date="2016" name="Genome Announc.">
        <title>Complete Genome Sequence of the Highly Virulent Aeromonas schubertii Strain WL1483, Isolated from Diseased Snakehead Fish (Channa argus) in China.</title>
        <authorList>
            <person name="Liu L."/>
            <person name="Li N."/>
            <person name="Zhang D."/>
            <person name="Fu X."/>
            <person name="Shi C."/>
            <person name="Lin Q."/>
            <person name="Hao G."/>
        </authorList>
    </citation>
    <scope>NUCLEOTIDE SEQUENCE [LARGE SCALE GENOMIC DNA]</scope>
    <source>
        <strain evidence="5 6">WL1483</strain>
    </source>
</reference>
<dbReference type="InterPro" id="IPR036388">
    <property type="entry name" value="WH-like_DNA-bd_sf"/>
</dbReference>
<dbReference type="SUPFAM" id="SSF46785">
    <property type="entry name" value="Winged helix' DNA-binding domain"/>
    <property type="match status" value="1"/>
</dbReference>
<sequence>MHKPIGLLQHYPPYQLVHTAEMVRETFEQFYQQRYQLTVPQWRLMMVLGPQYPISQKELVEASGMDKVRISREIHRLGEKGIVSTESHAHDKRINLVSLTAPGLKLFQQLKQDIASWETTLSQHLPDDARLQINSQLKALDEAIDKLHILDKE</sequence>
<reference evidence="6" key="1">
    <citation type="submission" date="2015-10" db="EMBL/GenBank/DDBJ databases">
        <title>Complete Genome Sequence of Aeromonas schubertii strain WL1483.</title>
        <authorList>
            <person name="Liu L."/>
        </authorList>
    </citation>
    <scope>NUCLEOTIDE SEQUENCE [LARGE SCALE GENOMIC DNA]</scope>
    <source>
        <strain evidence="6">WL1483</strain>
    </source>
</reference>
<protein>
    <submittedName>
        <fullName evidence="5">MarR family transcriptional regulator</fullName>
    </submittedName>
</protein>
<gene>
    <name evidence="5" type="ORF">WL1483_2705</name>
</gene>
<dbReference type="InterPro" id="IPR036390">
    <property type="entry name" value="WH_DNA-bd_sf"/>
</dbReference>
<dbReference type="Pfam" id="PF12802">
    <property type="entry name" value="MarR_2"/>
    <property type="match status" value="1"/>
</dbReference>
<evidence type="ECO:0000313" key="6">
    <source>
        <dbReference type="Proteomes" id="UP000058114"/>
    </source>
</evidence>
<dbReference type="PROSITE" id="PS50995">
    <property type="entry name" value="HTH_MARR_2"/>
    <property type="match status" value="1"/>
</dbReference>
<organism evidence="5 6">
    <name type="scientific">Aeromonas schubertii</name>
    <dbReference type="NCBI Taxonomy" id="652"/>
    <lineage>
        <taxon>Bacteria</taxon>
        <taxon>Pseudomonadati</taxon>
        <taxon>Pseudomonadota</taxon>
        <taxon>Gammaproteobacteria</taxon>
        <taxon>Aeromonadales</taxon>
        <taxon>Aeromonadaceae</taxon>
        <taxon>Aeromonas</taxon>
    </lineage>
</organism>
<evidence type="ECO:0000259" key="4">
    <source>
        <dbReference type="PROSITE" id="PS50995"/>
    </source>
</evidence>
<dbReference type="PATRIC" id="fig|652.5.peg.2296"/>
<keyword evidence="2" id="KW-0238">DNA-binding</keyword>
<dbReference type="GO" id="GO:0003700">
    <property type="term" value="F:DNA-binding transcription factor activity"/>
    <property type="evidence" value="ECO:0007669"/>
    <property type="project" value="InterPro"/>
</dbReference>
<dbReference type="PRINTS" id="PR00598">
    <property type="entry name" value="HTHMARR"/>
</dbReference>
<dbReference type="AlphaFoldDB" id="A0A0S2SK82"/>
<evidence type="ECO:0000313" key="5">
    <source>
        <dbReference type="EMBL" id="ALP42124.1"/>
    </source>
</evidence>
<dbReference type="GO" id="GO:0003677">
    <property type="term" value="F:DNA binding"/>
    <property type="evidence" value="ECO:0007669"/>
    <property type="project" value="UniProtKB-KW"/>
</dbReference>
<dbReference type="PANTHER" id="PTHR42756:SF1">
    <property type="entry name" value="TRANSCRIPTIONAL REPRESSOR OF EMRAB OPERON"/>
    <property type="match status" value="1"/>
</dbReference>
<evidence type="ECO:0000256" key="3">
    <source>
        <dbReference type="ARBA" id="ARBA00023163"/>
    </source>
</evidence>
<dbReference type="Gene3D" id="1.10.10.10">
    <property type="entry name" value="Winged helix-like DNA-binding domain superfamily/Winged helix DNA-binding domain"/>
    <property type="match status" value="1"/>
</dbReference>
<feature type="domain" description="HTH marR-type" evidence="4">
    <location>
        <begin position="9"/>
        <end position="149"/>
    </location>
</feature>
<dbReference type="EMBL" id="CP013067">
    <property type="protein sequence ID" value="ALP42124.1"/>
    <property type="molecule type" value="Genomic_DNA"/>
</dbReference>
<evidence type="ECO:0000256" key="1">
    <source>
        <dbReference type="ARBA" id="ARBA00023015"/>
    </source>
</evidence>
<accession>A0A0S2SK82</accession>
<keyword evidence="3" id="KW-0804">Transcription</keyword>
<dbReference type="SMART" id="SM00347">
    <property type="entry name" value="HTH_MARR"/>
    <property type="match status" value="1"/>
</dbReference>
<dbReference type="RefSeq" id="WP_060586214.1">
    <property type="nucleotide sequence ID" value="NZ_CP013067.1"/>
</dbReference>
<keyword evidence="1" id="KW-0805">Transcription regulation</keyword>
<dbReference type="PANTHER" id="PTHR42756">
    <property type="entry name" value="TRANSCRIPTIONAL REGULATOR, MARR"/>
    <property type="match status" value="1"/>
</dbReference>
<dbReference type="InterPro" id="IPR000835">
    <property type="entry name" value="HTH_MarR-typ"/>
</dbReference>
<dbReference type="KEGG" id="asr:WL1483_2705"/>
<name>A0A0S2SK82_9GAMM</name>